<keyword evidence="4 7" id="KW-0430">Lectin</keyword>
<keyword evidence="7" id="KW-0472">Membrane</keyword>
<feature type="domain" description="MRH" evidence="9">
    <location>
        <begin position="102"/>
        <end position="237"/>
    </location>
</feature>
<comment type="similarity">
    <text evidence="2 7">Belongs to the OS-9 family.</text>
</comment>
<organism evidence="10 11">
    <name type="scientific">[Candida] arabinofermentans NRRL YB-2248</name>
    <dbReference type="NCBI Taxonomy" id="983967"/>
    <lineage>
        <taxon>Eukaryota</taxon>
        <taxon>Fungi</taxon>
        <taxon>Dikarya</taxon>
        <taxon>Ascomycota</taxon>
        <taxon>Saccharomycotina</taxon>
        <taxon>Pichiomycetes</taxon>
        <taxon>Pichiales</taxon>
        <taxon>Pichiaceae</taxon>
        <taxon>Ogataea</taxon>
        <taxon>Ogataea/Candida clade</taxon>
    </lineage>
</organism>
<evidence type="ECO:0000313" key="11">
    <source>
        <dbReference type="Proteomes" id="UP000094801"/>
    </source>
</evidence>
<evidence type="ECO:0000256" key="2">
    <source>
        <dbReference type="ARBA" id="ARBA00009918"/>
    </source>
</evidence>
<evidence type="ECO:0000256" key="3">
    <source>
        <dbReference type="ARBA" id="ARBA00022729"/>
    </source>
</evidence>
<dbReference type="STRING" id="983967.A0A1E4T240"/>
<keyword evidence="11" id="KW-1185">Reference proteome</keyword>
<dbReference type="PANTHER" id="PTHR15414">
    <property type="entry name" value="OS-9-RELATED"/>
    <property type="match status" value="1"/>
</dbReference>
<evidence type="ECO:0000256" key="5">
    <source>
        <dbReference type="ARBA" id="ARBA00022824"/>
    </source>
</evidence>
<dbReference type="SUPFAM" id="SSF50911">
    <property type="entry name" value="Mannose 6-phosphate receptor domain"/>
    <property type="match status" value="1"/>
</dbReference>
<keyword evidence="5 7" id="KW-0256">Endoplasmic reticulum</keyword>
<accession>A0A1E4T240</accession>
<sequence length="449" mass="50863">MIWGLSLLFFLKLIDASKVMLDESLPEYQVRYTNDWVTEDDLLQMDISPSSNFTRIQKDGVSYVCEITDPGIIINHIAKSKDSHVGSEQEKLEAIQVVKSFIEGYFDELKKQDSIVTIESEASGYWKYGVSDVDISQKHVEFRYDMLDITIITLGKISENCFDKVSDFELLTTSDGSNYLTQATYHGEVCDLTGKERTTLLKYVCDKNYAIPALTNVIETQTCQYEITVSSAKLCESSLFNTMKDTVVGNVTCNPIKPSSSYDFELTHEKLSLMSLNLKPIGYNIFIGEYKSNLNPDGSVKPKILVTNRDFPFIRIGNDNAGPIADDLKSEQGVGTSYYENNQLQKVYFALDPKDSILENIRNAFINVGRYGHNIYQPIPAAHDPTKVVFVTDDDNYVFRAELYGKDGLFIGNVRVDQMNGEVIADFESLDNQRPILQNFEYFNDHVLI</sequence>
<dbReference type="GO" id="GO:0030246">
    <property type="term" value="F:carbohydrate binding"/>
    <property type="evidence" value="ECO:0007669"/>
    <property type="project" value="UniProtKB-UniRule"/>
</dbReference>
<dbReference type="InterPro" id="IPR045149">
    <property type="entry name" value="OS-9-like"/>
</dbReference>
<dbReference type="GO" id="GO:0005789">
    <property type="term" value="C:endoplasmic reticulum membrane"/>
    <property type="evidence" value="ECO:0007669"/>
    <property type="project" value="UniProtKB-SubCell"/>
</dbReference>
<evidence type="ECO:0000256" key="8">
    <source>
        <dbReference type="SAM" id="SignalP"/>
    </source>
</evidence>
<dbReference type="EMBL" id="KV453851">
    <property type="protein sequence ID" value="ODV85817.1"/>
    <property type="molecule type" value="Genomic_DNA"/>
</dbReference>
<keyword evidence="6" id="KW-1015">Disulfide bond</keyword>
<evidence type="ECO:0000256" key="6">
    <source>
        <dbReference type="ARBA" id="ARBA00023157"/>
    </source>
</evidence>
<feature type="signal peptide" evidence="8">
    <location>
        <begin position="1"/>
        <end position="16"/>
    </location>
</feature>
<dbReference type="PANTHER" id="PTHR15414:SF0">
    <property type="entry name" value="ENDOPLASMIC RETICULUM LECTIN 1"/>
    <property type="match status" value="1"/>
</dbReference>
<dbReference type="Gene3D" id="2.70.130.10">
    <property type="entry name" value="Mannose-6-phosphate receptor binding domain"/>
    <property type="match status" value="1"/>
</dbReference>
<dbReference type="OrthoDB" id="448954at2759"/>
<evidence type="ECO:0000256" key="4">
    <source>
        <dbReference type="ARBA" id="ARBA00022734"/>
    </source>
</evidence>
<protein>
    <recommendedName>
        <fullName evidence="7">Endoplasmic reticulum lectin</fullName>
    </recommendedName>
    <alternativeName>
        <fullName evidence="7">Protein OS-9 homolog</fullName>
    </alternativeName>
</protein>
<dbReference type="InterPro" id="IPR009011">
    <property type="entry name" value="Man6P_isomerase_rcpt-bd_dom_sf"/>
</dbReference>
<dbReference type="InterPro" id="IPR044865">
    <property type="entry name" value="MRH_dom"/>
</dbReference>
<proteinExistence type="inferred from homology"/>
<evidence type="ECO:0000259" key="9">
    <source>
        <dbReference type="PROSITE" id="PS51914"/>
    </source>
</evidence>
<gene>
    <name evidence="10" type="ORF">CANARDRAFT_175586</name>
</gene>
<dbReference type="GO" id="GO:0030968">
    <property type="term" value="P:endoplasmic reticulum unfolded protein response"/>
    <property type="evidence" value="ECO:0007669"/>
    <property type="project" value="UniProtKB-UniRule"/>
</dbReference>
<evidence type="ECO:0000256" key="1">
    <source>
        <dbReference type="ARBA" id="ARBA00004367"/>
    </source>
</evidence>
<comment type="function">
    <text evidence="7">Lectin involved in the quality control of the secretory pathway. As a member of the endoplasmic reticulum-associated degradation lumenal (ERAD-L) surveillance system, targets misfolded endoplasmic reticulum lumenal glycoproteins for degradation.</text>
</comment>
<keyword evidence="3 8" id="KW-0732">Signal</keyword>
<dbReference type="GO" id="GO:0030970">
    <property type="term" value="P:retrograde protein transport, ER to cytosol"/>
    <property type="evidence" value="ECO:0007669"/>
    <property type="project" value="TreeGrafter"/>
</dbReference>
<dbReference type="GO" id="GO:0005788">
    <property type="term" value="C:endoplasmic reticulum lumen"/>
    <property type="evidence" value="ECO:0007669"/>
    <property type="project" value="UniProtKB-UniRule"/>
</dbReference>
<name>A0A1E4T240_9ASCO</name>
<reference evidence="11" key="1">
    <citation type="submission" date="2016-04" db="EMBL/GenBank/DDBJ databases">
        <title>Comparative genomics of biotechnologically important yeasts.</title>
        <authorList>
            <consortium name="DOE Joint Genome Institute"/>
            <person name="Riley R."/>
            <person name="Haridas S."/>
            <person name="Wolfe K.H."/>
            <person name="Lopes M.R."/>
            <person name="Hittinger C.T."/>
            <person name="Goker M."/>
            <person name="Salamov A."/>
            <person name="Wisecaver J."/>
            <person name="Long T.M."/>
            <person name="Aerts A.L."/>
            <person name="Barry K."/>
            <person name="Choi C."/>
            <person name="Clum A."/>
            <person name="Coughlan A.Y."/>
            <person name="Deshpande S."/>
            <person name="Douglass A.P."/>
            <person name="Hanson S.J."/>
            <person name="Klenk H.-P."/>
            <person name="Labutti K."/>
            <person name="Lapidus A."/>
            <person name="Lindquist E."/>
            <person name="Lipzen A."/>
            <person name="Meier-Kolthoff J.P."/>
            <person name="Ohm R.A."/>
            <person name="Otillar R.P."/>
            <person name="Pangilinan J."/>
            <person name="Peng Y."/>
            <person name="Rokas A."/>
            <person name="Rosa C.A."/>
            <person name="Scheuner C."/>
            <person name="Sibirny A.A."/>
            <person name="Slot J.C."/>
            <person name="Stielow J.B."/>
            <person name="Sun H."/>
            <person name="Kurtzman C.P."/>
            <person name="Blackwell M."/>
            <person name="Grigoriev I.V."/>
            <person name="Jeffries T.W."/>
        </authorList>
    </citation>
    <scope>NUCLEOTIDE SEQUENCE [LARGE SCALE GENOMIC DNA]</scope>
    <source>
        <strain evidence="11">NRRL YB-2248</strain>
    </source>
</reference>
<comment type="subcellular location">
    <subcellularLocation>
        <location evidence="1 7">Endoplasmic reticulum membrane</location>
        <topology evidence="1 7">Peripheral membrane protein</topology>
        <orientation evidence="1 7">Lumenal side</orientation>
    </subcellularLocation>
</comment>
<dbReference type="PROSITE" id="PS51914">
    <property type="entry name" value="MRH"/>
    <property type="match status" value="1"/>
</dbReference>
<dbReference type="AlphaFoldDB" id="A0A1E4T240"/>
<evidence type="ECO:0000256" key="7">
    <source>
        <dbReference type="RuleBase" id="RU369099"/>
    </source>
</evidence>
<dbReference type="Proteomes" id="UP000094801">
    <property type="component" value="Unassembled WGS sequence"/>
</dbReference>
<evidence type="ECO:0000313" key="10">
    <source>
        <dbReference type="EMBL" id="ODV85817.1"/>
    </source>
</evidence>
<feature type="chain" id="PRO_5009163047" description="Endoplasmic reticulum lectin" evidence="8">
    <location>
        <begin position="17"/>
        <end position="449"/>
    </location>
</feature>